<proteinExistence type="predicted"/>
<evidence type="ECO:0000313" key="2">
    <source>
        <dbReference type="Proteomes" id="UP001526147"/>
    </source>
</evidence>
<name>A0ABT3DKH4_9BACI</name>
<evidence type="ECO:0000313" key="1">
    <source>
        <dbReference type="EMBL" id="MCV9887016.1"/>
    </source>
</evidence>
<keyword evidence="2" id="KW-1185">Reference proteome</keyword>
<reference evidence="1 2" key="1">
    <citation type="submission" date="2022-10" db="EMBL/GenBank/DDBJ databases">
        <title>Draft genome assembly of moderately radiation resistant bacterium Metabacillus halosaccharovorans.</title>
        <authorList>
            <person name="Pal S."/>
            <person name="Gopinathan A."/>
        </authorList>
    </citation>
    <scope>NUCLEOTIDE SEQUENCE [LARGE SCALE GENOMIC DNA]</scope>
    <source>
        <strain evidence="1 2">VITHBRA001</strain>
    </source>
</reference>
<protein>
    <submittedName>
        <fullName evidence="1">AraC family transcriptional regulator</fullName>
    </submittedName>
</protein>
<comment type="caution">
    <text evidence="1">The sequence shown here is derived from an EMBL/GenBank/DDBJ whole genome shotgun (WGS) entry which is preliminary data.</text>
</comment>
<dbReference type="Proteomes" id="UP001526147">
    <property type="component" value="Unassembled WGS sequence"/>
</dbReference>
<accession>A0ABT3DKH4</accession>
<gene>
    <name evidence="1" type="ORF">OIH86_15355</name>
</gene>
<dbReference type="EMBL" id="JAOYEY010000043">
    <property type="protein sequence ID" value="MCV9887016.1"/>
    <property type="molecule type" value="Genomic_DNA"/>
</dbReference>
<organism evidence="1 2">
    <name type="scientific">Metabacillus halosaccharovorans</name>
    <dbReference type="NCBI Taxonomy" id="930124"/>
    <lineage>
        <taxon>Bacteria</taxon>
        <taxon>Bacillati</taxon>
        <taxon>Bacillota</taxon>
        <taxon>Bacilli</taxon>
        <taxon>Bacillales</taxon>
        <taxon>Bacillaceae</taxon>
        <taxon>Metabacillus</taxon>
    </lineage>
</organism>
<sequence>MKTNTLNIVNGQVMYTFFQEKGFLKDETIVSFNEAMCYGMTSSSIFSTKFLETRSKVHNVSLDQYKNITLKAIQPLLSKKFNSLTLWFDCDMFCQINILTILAWLDQIDYQNTVTLVLVDDEFKPIEKQTLHPKGYKEIYHQVLIEKQTPGTILPHSLQRGIQLYLQYHNPDSELMMYIHEHRDLPEEELVVLLLNKFNEYGLGDAQYIELIRANRSAEN</sequence>
<dbReference type="RefSeq" id="WP_264143482.1">
    <property type="nucleotide sequence ID" value="NZ_JAOYEY010000043.1"/>
</dbReference>